<feature type="region of interest" description="Disordered" evidence="4">
    <location>
        <begin position="36"/>
        <end position="175"/>
    </location>
</feature>
<dbReference type="InterPro" id="IPR001911">
    <property type="entry name" value="Ribosomal_bS21"/>
</dbReference>
<accession>A0A3M7DE29</accession>
<feature type="compositionally biased region" description="Polar residues" evidence="4">
    <location>
        <begin position="79"/>
        <end position="104"/>
    </location>
</feature>
<evidence type="ECO:0000256" key="2">
    <source>
        <dbReference type="ARBA" id="ARBA00022980"/>
    </source>
</evidence>
<keyword evidence="2" id="KW-0689">Ribosomal protein</keyword>
<comment type="caution">
    <text evidence="5">The sequence shown here is derived from an EMBL/GenBank/DDBJ whole genome shotgun (WGS) entry which is preliminary data.</text>
</comment>
<dbReference type="PANTHER" id="PTHR41237">
    <property type="entry name" value="37S RIBOSOMAL PROTEIN MRP21, MITOCHONDRIAL"/>
    <property type="match status" value="1"/>
</dbReference>
<organism evidence="5 6">
    <name type="scientific">Hortaea werneckii</name>
    <name type="common">Black yeast</name>
    <name type="synonym">Cladosporium werneckii</name>
    <dbReference type="NCBI Taxonomy" id="91943"/>
    <lineage>
        <taxon>Eukaryota</taxon>
        <taxon>Fungi</taxon>
        <taxon>Dikarya</taxon>
        <taxon>Ascomycota</taxon>
        <taxon>Pezizomycotina</taxon>
        <taxon>Dothideomycetes</taxon>
        <taxon>Dothideomycetidae</taxon>
        <taxon>Mycosphaerellales</taxon>
        <taxon>Teratosphaeriaceae</taxon>
        <taxon>Hortaea</taxon>
    </lineage>
</organism>
<dbReference type="Pfam" id="PF01165">
    <property type="entry name" value="Ribosomal_S21"/>
    <property type="match status" value="1"/>
</dbReference>
<comment type="similarity">
    <text evidence="1">Belongs to the bacterial ribosomal protein bS21 family.</text>
</comment>
<evidence type="ECO:0000256" key="1">
    <source>
        <dbReference type="ARBA" id="ARBA00006640"/>
    </source>
</evidence>
<dbReference type="InterPro" id="IPR052837">
    <property type="entry name" value="Mitoribosomal_bS21"/>
</dbReference>
<dbReference type="AlphaFoldDB" id="A0A3M7DE29"/>
<dbReference type="GO" id="GO:0003735">
    <property type="term" value="F:structural constituent of ribosome"/>
    <property type="evidence" value="ECO:0007669"/>
    <property type="project" value="InterPro"/>
</dbReference>
<sequence>MDLLRITEMATRSHPQSLLPRLRAPARQCRRTFLSPAPRNFSTSSHRLQDNPPSDPSRTRSGVDSEISSILDNALDGNKGTQTTPQSRTSKFKSSSYQSNNPPSRSAALGQYTPRSGSSVDDLYRSMQPSRAGGRQLPNRGGRSSSTPGATADVSRMLDPINSSRPPPTVTDKTAGKLPFKLNASVGRTVYTNPNTMDPARAFRALEMQCARNSVRRDFQRQRFHERPGLKRKRLHSERWRRRFKEGFRGVVGLVQKMKKQGCVLEQRERNGQLIRLAAGLVPPGLRISSEAGSGLALRQSRPYRYGPNPVHALCGLHLIPSANV</sequence>
<dbReference type="PANTHER" id="PTHR41237:SF1">
    <property type="entry name" value="SMALL RIBOSOMAL SUBUNIT PROTEIN BS21M"/>
    <property type="match status" value="1"/>
</dbReference>
<keyword evidence="3" id="KW-0687">Ribonucleoprotein</keyword>
<reference evidence="5 6" key="1">
    <citation type="journal article" date="2018" name="BMC Genomics">
        <title>Genomic evidence for intraspecific hybridization in a clonal and extremely halotolerant yeast.</title>
        <authorList>
            <person name="Gostincar C."/>
            <person name="Stajich J.E."/>
            <person name="Zupancic J."/>
            <person name="Zalar P."/>
            <person name="Gunde-Cimerman N."/>
        </authorList>
    </citation>
    <scope>NUCLEOTIDE SEQUENCE [LARGE SCALE GENOMIC DNA]</scope>
    <source>
        <strain evidence="5 6">EXF-151</strain>
    </source>
</reference>
<dbReference type="OrthoDB" id="2501249at2759"/>
<dbReference type="GO" id="GO:0005763">
    <property type="term" value="C:mitochondrial small ribosomal subunit"/>
    <property type="evidence" value="ECO:0007669"/>
    <property type="project" value="TreeGrafter"/>
</dbReference>
<evidence type="ECO:0000256" key="4">
    <source>
        <dbReference type="SAM" id="MobiDB-lite"/>
    </source>
</evidence>
<gene>
    <name evidence="5" type="ORF">D0865_00402</name>
</gene>
<evidence type="ECO:0000313" key="6">
    <source>
        <dbReference type="Proteomes" id="UP000270230"/>
    </source>
</evidence>
<dbReference type="GO" id="GO:0070124">
    <property type="term" value="P:mitochondrial translational initiation"/>
    <property type="evidence" value="ECO:0007669"/>
    <property type="project" value="TreeGrafter"/>
</dbReference>
<name>A0A3M7DE29_HORWE</name>
<dbReference type="EMBL" id="QWIN01000011">
    <property type="protein sequence ID" value="RMY62470.1"/>
    <property type="molecule type" value="Genomic_DNA"/>
</dbReference>
<evidence type="ECO:0000256" key="3">
    <source>
        <dbReference type="ARBA" id="ARBA00023274"/>
    </source>
</evidence>
<proteinExistence type="inferred from homology"/>
<dbReference type="Proteomes" id="UP000270230">
    <property type="component" value="Unassembled WGS sequence"/>
</dbReference>
<protein>
    <submittedName>
        <fullName evidence="5">Uncharacterized protein</fullName>
    </submittedName>
</protein>
<evidence type="ECO:0000313" key="5">
    <source>
        <dbReference type="EMBL" id="RMY62470.1"/>
    </source>
</evidence>